<evidence type="ECO:0000259" key="1">
    <source>
        <dbReference type="Pfam" id="PF04069"/>
    </source>
</evidence>
<evidence type="ECO:0000313" key="2">
    <source>
        <dbReference type="EMBL" id="GAA4701937.1"/>
    </source>
</evidence>
<dbReference type="EMBL" id="BAABLN010000032">
    <property type="protein sequence ID" value="GAA4701937.1"/>
    <property type="molecule type" value="Genomic_DNA"/>
</dbReference>
<evidence type="ECO:0000313" key="3">
    <source>
        <dbReference type="Proteomes" id="UP001501446"/>
    </source>
</evidence>
<sequence length="79" mass="8354">MVVTSGTAEQYGLTSIADLAEVCGELVIAGPPEFAERAYGLDGLEEKYGCVPESFEPINDGGCQCPKSTARIPEVLCTR</sequence>
<dbReference type="Gene3D" id="3.40.190.120">
    <property type="entry name" value="Osmoprotection protein (prox), domain 2"/>
    <property type="match status" value="1"/>
</dbReference>
<dbReference type="SUPFAM" id="SSF53850">
    <property type="entry name" value="Periplasmic binding protein-like II"/>
    <property type="match status" value="1"/>
</dbReference>
<comment type="caution">
    <text evidence="2">The sequence shown here is derived from an EMBL/GenBank/DDBJ whole genome shotgun (WGS) entry which is preliminary data.</text>
</comment>
<dbReference type="InterPro" id="IPR007210">
    <property type="entry name" value="ABC_Gly_betaine_transp_sub-bd"/>
</dbReference>
<organism evidence="2 3">
    <name type="scientific">Kocuria gwangalliensis</name>
    <dbReference type="NCBI Taxonomy" id="501592"/>
    <lineage>
        <taxon>Bacteria</taxon>
        <taxon>Bacillati</taxon>
        <taxon>Actinomycetota</taxon>
        <taxon>Actinomycetes</taxon>
        <taxon>Micrococcales</taxon>
        <taxon>Micrococcaceae</taxon>
        <taxon>Kocuria</taxon>
    </lineage>
</organism>
<feature type="domain" description="ABC-type glycine betaine transport system substrate-binding" evidence="1">
    <location>
        <begin position="2"/>
        <end position="57"/>
    </location>
</feature>
<gene>
    <name evidence="2" type="ORF">GCM10025781_20580</name>
</gene>
<dbReference type="Pfam" id="PF04069">
    <property type="entry name" value="OpuAC"/>
    <property type="match status" value="1"/>
</dbReference>
<dbReference type="Proteomes" id="UP001501446">
    <property type="component" value="Unassembled WGS sequence"/>
</dbReference>
<reference evidence="3" key="1">
    <citation type="journal article" date="2019" name="Int. J. Syst. Evol. Microbiol.">
        <title>The Global Catalogue of Microorganisms (GCM) 10K type strain sequencing project: providing services to taxonomists for standard genome sequencing and annotation.</title>
        <authorList>
            <consortium name="The Broad Institute Genomics Platform"/>
            <consortium name="The Broad Institute Genome Sequencing Center for Infectious Disease"/>
            <person name="Wu L."/>
            <person name="Ma J."/>
        </authorList>
    </citation>
    <scope>NUCLEOTIDE SEQUENCE [LARGE SCALE GENOMIC DNA]</scope>
    <source>
        <strain evidence="3">JCM 18958</strain>
    </source>
</reference>
<keyword evidence="3" id="KW-1185">Reference proteome</keyword>
<proteinExistence type="predicted"/>
<protein>
    <recommendedName>
        <fullName evidence="1">ABC-type glycine betaine transport system substrate-binding domain-containing protein</fullName>
    </recommendedName>
</protein>
<name>A0ABP8X8U5_9MICC</name>
<accession>A0ABP8X8U5</accession>